<dbReference type="EMBL" id="JAWJWE010000038">
    <property type="protein sequence ID" value="KAK6622728.1"/>
    <property type="molecule type" value="Genomic_DNA"/>
</dbReference>
<evidence type="ECO:0000313" key="3">
    <source>
        <dbReference type="Proteomes" id="UP001372834"/>
    </source>
</evidence>
<dbReference type="AlphaFoldDB" id="A0AAN8S1E5"/>
<dbReference type="InterPro" id="IPR013098">
    <property type="entry name" value="Ig_I-set"/>
</dbReference>
<gene>
    <name evidence="2" type="ORF">RUM43_008571</name>
</gene>
<feature type="domain" description="Immunoglobulin I-set" evidence="1">
    <location>
        <begin position="24"/>
        <end position="60"/>
    </location>
</feature>
<accession>A0AAN8S1E5</accession>
<evidence type="ECO:0000259" key="1">
    <source>
        <dbReference type="Pfam" id="PF07679"/>
    </source>
</evidence>
<dbReference type="InterPro" id="IPR013783">
    <property type="entry name" value="Ig-like_fold"/>
</dbReference>
<dbReference type="Proteomes" id="UP001372834">
    <property type="component" value="Unassembled WGS sequence"/>
</dbReference>
<organism evidence="2 3">
    <name type="scientific">Polyplax serrata</name>
    <name type="common">Common mouse louse</name>
    <dbReference type="NCBI Taxonomy" id="468196"/>
    <lineage>
        <taxon>Eukaryota</taxon>
        <taxon>Metazoa</taxon>
        <taxon>Ecdysozoa</taxon>
        <taxon>Arthropoda</taxon>
        <taxon>Hexapoda</taxon>
        <taxon>Insecta</taxon>
        <taxon>Pterygota</taxon>
        <taxon>Neoptera</taxon>
        <taxon>Paraneoptera</taxon>
        <taxon>Psocodea</taxon>
        <taxon>Troctomorpha</taxon>
        <taxon>Phthiraptera</taxon>
        <taxon>Anoplura</taxon>
        <taxon>Polyplacidae</taxon>
        <taxon>Polyplax</taxon>
    </lineage>
</organism>
<dbReference type="Pfam" id="PF07679">
    <property type="entry name" value="I-set"/>
    <property type="match status" value="1"/>
</dbReference>
<protein>
    <recommendedName>
        <fullName evidence="1">Immunoglobulin I-set domain-containing protein</fullName>
    </recommendedName>
</protein>
<evidence type="ECO:0000313" key="2">
    <source>
        <dbReference type="EMBL" id="KAK6622728.1"/>
    </source>
</evidence>
<name>A0AAN8S1E5_POLSC</name>
<dbReference type="InterPro" id="IPR036179">
    <property type="entry name" value="Ig-like_dom_sf"/>
</dbReference>
<reference evidence="2 3" key="1">
    <citation type="submission" date="2023-10" db="EMBL/GenBank/DDBJ databases">
        <title>Genomes of two closely related lineages of the louse Polyplax serrata with different host specificities.</title>
        <authorList>
            <person name="Martinu J."/>
            <person name="Tarabai H."/>
            <person name="Stefka J."/>
            <person name="Hypsa V."/>
        </authorList>
    </citation>
    <scope>NUCLEOTIDE SEQUENCE [LARGE SCALE GENOMIC DNA]</scope>
    <source>
        <strain evidence="2">HR10_N</strain>
    </source>
</reference>
<dbReference type="Gene3D" id="2.60.40.10">
    <property type="entry name" value="Immunoglobulins"/>
    <property type="match status" value="1"/>
</dbReference>
<comment type="caution">
    <text evidence="2">The sequence shown here is derived from an EMBL/GenBank/DDBJ whole genome shotgun (WGS) entry which is preliminary data.</text>
</comment>
<proteinExistence type="predicted"/>
<dbReference type="SUPFAM" id="SSF48726">
    <property type="entry name" value="Immunoglobulin"/>
    <property type="match status" value="1"/>
</dbReference>
<sequence length="70" mass="7854">MKSRIMFLVFDLNNLLPSGEKSVEGYSITIEQATRHQAGVYQCKASNGVGKPVEQSIVLHVLCKYQHLFT</sequence>